<dbReference type="InterPro" id="IPR003959">
    <property type="entry name" value="ATPase_AAA_core"/>
</dbReference>
<dbReference type="SMART" id="SM00382">
    <property type="entry name" value="AAA"/>
    <property type="match status" value="1"/>
</dbReference>
<dbReference type="InterPro" id="IPR036427">
    <property type="entry name" value="Bromodomain-like_sf"/>
</dbReference>
<feature type="compositionally biased region" description="Basic and acidic residues" evidence="6">
    <location>
        <begin position="700"/>
        <end position="716"/>
    </location>
</feature>
<dbReference type="InterPro" id="IPR018359">
    <property type="entry name" value="Bromodomain_CS"/>
</dbReference>
<accession>A0A811L1D6</accession>
<dbReference type="EMBL" id="CAJFCW020000004">
    <property type="protein sequence ID" value="CAG9115160.1"/>
    <property type="molecule type" value="Genomic_DNA"/>
</dbReference>
<feature type="region of interest" description="Disordered" evidence="6">
    <location>
        <begin position="66"/>
        <end position="97"/>
    </location>
</feature>
<evidence type="ECO:0000256" key="2">
    <source>
        <dbReference type="ARBA" id="ARBA00022741"/>
    </source>
</evidence>
<dbReference type="PROSITE" id="PS00633">
    <property type="entry name" value="BROMODOMAIN_1"/>
    <property type="match status" value="1"/>
</dbReference>
<evidence type="ECO:0000256" key="4">
    <source>
        <dbReference type="ARBA" id="ARBA00023117"/>
    </source>
</evidence>
<evidence type="ECO:0000256" key="6">
    <source>
        <dbReference type="SAM" id="MobiDB-lite"/>
    </source>
</evidence>
<dbReference type="SMART" id="SM00297">
    <property type="entry name" value="BROMO"/>
    <property type="match status" value="1"/>
</dbReference>
<dbReference type="FunFam" id="3.40.50.300:FF:000061">
    <property type="entry name" value="ATPase family, AAA domain-containing 2"/>
    <property type="match status" value="1"/>
</dbReference>
<dbReference type="GO" id="GO:0045815">
    <property type="term" value="P:transcription initiation-coupled chromatin remodeling"/>
    <property type="evidence" value="ECO:0007669"/>
    <property type="project" value="TreeGrafter"/>
</dbReference>
<dbReference type="InterPro" id="IPR001487">
    <property type="entry name" value="Bromodomain"/>
</dbReference>
<dbReference type="InterPro" id="IPR041569">
    <property type="entry name" value="AAA_lid_3"/>
</dbReference>
<keyword evidence="4 5" id="KW-0103">Bromodomain</keyword>
<dbReference type="InterPro" id="IPR045199">
    <property type="entry name" value="ATAD2-like"/>
</dbReference>
<feature type="region of interest" description="Disordered" evidence="6">
    <location>
        <begin position="683"/>
        <end position="716"/>
    </location>
</feature>
<dbReference type="CDD" id="cd19517">
    <property type="entry name" value="RecA-like_Yta7-like"/>
    <property type="match status" value="1"/>
</dbReference>
<dbReference type="InterPro" id="IPR003960">
    <property type="entry name" value="ATPase_AAA_CS"/>
</dbReference>
<dbReference type="InterPro" id="IPR027417">
    <property type="entry name" value="P-loop_NTPase"/>
</dbReference>
<feature type="domain" description="Bromo" evidence="7">
    <location>
        <begin position="953"/>
        <end position="1015"/>
    </location>
</feature>
<dbReference type="Proteomes" id="UP000783686">
    <property type="component" value="Unassembled WGS sequence"/>
</dbReference>
<comment type="caution">
    <text evidence="8">The sequence shown here is derived from an EMBL/GenBank/DDBJ whole genome shotgun (WGS) entry which is preliminary data.</text>
</comment>
<dbReference type="PROSITE" id="PS00674">
    <property type="entry name" value="AAA"/>
    <property type="match status" value="1"/>
</dbReference>
<dbReference type="GO" id="GO:0006337">
    <property type="term" value="P:nucleosome disassembly"/>
    <property type="evidence" value="ECO:0007669"/>
    <property type="project" value="TreeGrafter"/>
</dbReference>
<dbReference type="PROSITE" id="PS50014">
    <property type="entry name" value="BROMODOMAIN_2"/>
    <property type="match status" value="1"/>
</dbReference>
<feature type="region of interest" description="Disordered" evidence="6">
    <location>
        <begin position="111"/>
        <end position="304"/>
    </location>
</feature>
<dbReference type="GO" id="GO:0006334">
    <property type="term" value="P:nucleosome assembly"/>
    <property type="evidence" value="ECO:0007669"/>
    <property type="project" value="TreeGrafter"/>
</dbReference>
<dbReference type="Gene3D" id="1.20.920.10">
    <property type="entry name" value="Bromodomain-like"/>
    <property type="match status" value="1"/>
</dbReference>
<dbReference type="Pfam" id="PF17862">
    <property type="entry name" value="AAA_lid_3"/>
    <property type="match status" value="1"/>
</dbReference>
<comment type="similarity">
    <text evidence="1">Belongs to the AAA ATPase family.</text>
</comment>
<sequence>MPIPTVRRSNRDRHMVYSSLKENAIGMDSPLIKSLVCEANTKNDLFLRRSSRNRVHKSFDNYVNYSPLNKSELSDNDENIPHRPRRQPVNRQYLYDEDYDEPETEYIVLQRRNRRTRHSAPSKDLTVVPSTSRRTKRSTAAEEVDDVDGGIVGTLEMSQNEDSQQAEDNEVLEEPEFSSLSERVKRRRQQFDEEEELQKPRAKRAKRVQYEDDEEPELSQNATRKRENGGERYSVSPEPDDGRRYFFRRNRNQVIRLQDEFSKKRPRRRSIRQSTRGSRSESKRTSRYRESSSSSTSDSDNDAMAKDLKAEAKFERRKLKSLEKGRSKFLPMNMNATEWKNRQNLNNLILSNSTQVVGDLEPMSVDKSTTFKQIGGLDSHIQSLKEMVAFPLLYPELFAKFNISAPKGVLFYGPPGTGKTLVARALANECSKDGKKVSFFMRKGADCMSKWVGESERQLRLLFDQAYQMRPSIIFFDEIDGLAPVRSSKQDQIHSSIVSTLLALMDGLDNRGEVVIIGATNRLDSIDPALRRPGRFDRELRFDLPDRNARKSILNIHTCKWEVGKPSDEILESLSEKTSGYCGADLKALCAEAVLVAIRNRYPHIYIRDEKLDLNLDSVEVSEWHFDQALRRIVPASRRGATMSIGTVNPRTNVFLKENVERILNEKIPSGYLGKSKDKVVKKASGEEKKDEDVTMNEKGTSEGDRESEAQKTASEAEKVAELEEVLQYLCVPLAVPAFRILLNSDGEKGQTRYYLPALLSKLDHLPVFSVSFHSLYTNGQPEETLSNIVTGVSQATARGSCAILTLPDIDCLQQQISASLWDMIVTSLQRFDDFTPLLIIATSKTAYNECDDTIKEIFKKRNSFEITLPTKTTRQEYFKKIMEEATEEPKRFDFTSCPEPKPAVQENYTAPKLTEAELKALEKSYEIMQRQLRIFLRDILAKLIRDRRFNVFNLPVNTEDAEDYYEIITNPMCLSDMMSKIDQKRYNNAREFLDDITLIKENAWEYNPPTRMEDLHIRHSAAALLDTTEALFDNELDEQFEIKLAETLKIITETKERLYGKAKDEKEKKKAEEEEEAKPEQEGREKEKKEVVINKEKLDELVQFAVTRTQEWPIQDIEALGVTLITHIQEYRDSWDRADLTDKLYDVLCTFERD</sequence>
<feature type="compositionally biased region" description="Basic and acidic residues" evidence="6">
    <location>
        <begin position="683"/>
        <end position="693"/>
    </location>
</feature>
<keyword evidence="9" id="KW-1185">Reference proteome</keyword>
<protein>
    <recommendedName>
        <fullName evidence="7">Bromo domain-containing protein</fullName>
    </recommendedName>
</protein>
<evidence type="ECO:0000259" key="7">
    <source>
        <dbReference type="PROSITE" id="PS50014"/>
    </source>
</evidence>
<keyword evidence="2" id="KW-0547">Nucleotide-binding</keyword>
<dbReference type="GO" id="GO:0005524">
    <property type="term" value="F:ATP binding"/>
    <property type="evidence" value="ECO:0007669"/>
    <property type="project" value="UniProtKB-KW"/>
</dbReference>
<dbReference type="AlphaFoldDB" id="A0A811L1D6"/>
<dbReference type="SUPFAM" id="SSF47370">
    <property type="entry name" value="Bromodomain"/>
    <property type="match status" value="1"/>
</dbReference>
<feature type="compositionally biased region" description="Basic and acidic residues" evidence="6">
    <location>
        <begin position="278"/>
        <end position="290"/>
    </location>
</feature>
<dbReference type="GO" id="GO:0003682">
    <property type="term" value="F:chromatin binding"/>
    <property type="evidence" value="ECO:0007669"/>
    <property type="project" value="TreeGrafter"/>
</dbReference>
<feature type="compositionally biased region" description="Acidic residues" evidence="6">
    <location>
        <begin position="164"/>
        <end position="176"/>
    </location>
</feature>
<dbReference type="PANTHER" id="PTHR23069">
    <property type="entry name" value="AAA DOMAIN-CONTAINING"/>
    <property type="match status" value="1"/>
</dbReference>
<dbReference type="PANTHER" id="PTHR23069:SF0">
    <property type="entry name" value="TAT-BINDING HOMOLOG 7"/>
    <property type="match status" value="1"/>
</dbReference>
<dbReference type="OrthoDB" id="5421at2759"/>
<dbReference type="EMBL" id="CAJFDH010000004">
    <property type="protein sequence ID" value="CAD5221527.1"/>
    <property type="molecule type" value="Genomic_DNA"/>
</dbReference>
<reference evidence="8" key="1">
    <citation type="submission" date="2020-09" db="EMBL/GenBank/DDBJ databases">
        <authorList>
            <person name="Kikuchi T."/>
        </authorList>
    </citation>
    <scope>NUCLEOTIDE SEQUENCE</scope>
    <source>
        <strain evidence="8">SH1</strain>
    </source>
</reference>
<evidence type="ECO:0000256" key="3">
    <source>
        <dbReference type="ARBA" id="ARBA00022840"/>
    </source>
</evidence>
<dbReference type="Pfam" id="PF00004">
    <property type="entry name" value="AAA"/>
    <property type="match status" value="1"/>
</dbReference>
<dbReference type="SUPFAM" id="SSF52540">
    <property type="entry name" value="P-loop containing nucleoside triphosphate hydrolases"/>
    <property type="match status" value="2"/>
</dbReference>
<proteinExistence type="inferred from homology"/>
<organism evidence="8 9">
    <name type="scientific">Bursaphelenchus okinawaensis</name>
    <dbReference type="NCBI Taxonomy" id="465554"/>
    <lineage>
        <taxon>Eukaryota</taxon>
        <taxon>Metazoa</taxon>
        <taxon>Ecdysozoa</taxon>
        <taxon>Nematoda</taxon>
        <taxon>Chromadorea</taxon>
        <taxon>Rhabditida</taxon>
        <taxon>Tylenchina</taxon>
        <taxon>Tylenchomorpha</taxon>
        <taxon>Aphelenchoidea</taxon>
        <taxon>Aphelenchoididae</taxon>
        <taxon>Bursaphelenchus</taxon>
    </lineage>
</organism>
<name>A0A811L1D6_9BILA</name>
<evidence type="ECO:0000256" key="1">
    <source>
        <dbReference type="ARBA" id="ARBA00006914"/>
    </source>
</evidence>
<dbReference type="PRINTS" id="PR00503">
    <property type="entry name" value="BROMODOMAIN"/>
</dbReference>
<keyword evidence="3" id="KW-0067">ATP-binding</keyword>
<feature type="compositionally biased region" description="Basic residues" evidence="6">
    <location>
        <begin position="111"/>
        <end position="120"/>
    </location>
</feature>
<dbReference type="Gene3D" id="3.40.50.300">
    <property type="entry name" value="P-loop containing nucleotide triphosphate hydrolases"/>
    <property type="match status" value="1"/>
</dbReference>
<dbReference type="GO" id="GO:0005634">
    <property type="term" value="C:nucleus"/>
    <property type="evidence" value="ECO:0007669"/>
    <property type="project" value="TreeGrafter"/>
</dbReference>
<feature type="region of interest" description="Disordered" evidence="6">
    <location>
        <begin position="1062"/>
        <end position="1090"/>
    </location>
</feature>
<dbReference type="Proteomes" id="UP000614601">
    <property type="component" value="Unassembled WGS sequence"/>
</dbReference>
<evidence type="ECO:0000313" key="8">
    <source>
        <dbReference type="EMBL" id="CAD5221527.1"/>
    </source>
</evidence>
<gene>
    <name evidence="8" type="ORF">BOKJ2_LOCUS9489</name>
</gene>
<evidence type="ECO:0000313" key="9">
    <source>
        <dbReference type="Proteomes" id="UP000614601"/>
    </source>
</evidence>
<dbReference type="Gene3D" id="1.10.8.60">
    <property type="match status" value="1"/>
</dbReference>
<dbReference type="GO" id="GO:0016887">
    <property type="term" value="F:ATP hydrolysis activity"/>
    <property type="evidence" value="ECO:0007669"/>
    <property type="project" value="InterPro"/>
</dbReference>
<evidence type="ECO:0000256" key="5">
    <source>
        <dbReference type="PROSITE-ProRule" id="PRU00035"/>
    </source>
</evidence>
<dbReference type="InterPro" id="IPR003593">
    <property type="entry name" value="AAA+_ATPase"/>
</dbReference>
<dbReference type="GO" id="GO:0042393">
    <property type="term" value="F:histone binding"/>
    <property type="evidence" value="ECO:0007669"/>
    <property type="project" value="TreeGrafter"/>
</dbReference>
<dbReference type="Pfam" id="PF00439">
    <property type="entry name" value="Bromodomain"/>
    <property type="match status" value="1"/>
</dbReference>